<dbReference type="Proteomes" id="UP000198481">
    <property type="component" value="Chromosome I"/>
</dbReference>
<accession>A0A1H1UKB3</accession>
<dbReference type="STRING" id="1148509.SAMN05216222_2111"/>
<reference evidence="1 2" key="1">
    <citation type="submission" date="2016-10" db="EMBL/GenBank/DDBJ databases">
        <authorList>
            <person name="de Groot N.N."/>
        </authorList>
    </citation>
    <scope>NUCLEOTIDE SEQUENCE [LARGE SCALE GENOMIC DNA]</scope>
    <source>
        <strain evidence="1 2">LMG 26867</strain>
    </source>
</reference>
<evidence type="ECO:0000313" key="1">
    <source>
        <dbReference type="EMBL" id="SDS72289.1"/>
    </source>
</evidence>
<sequence length="172" mass="17202">MGQLDNSLGPLVRKGVGIADHPKLKNALGISSRSLVHHWSKAGTAGGIPGYATHIDGVSKAGKVIKMGGWVGVGLQATASVLKVKETCRVGNEEACRKVKFTESGKFGGILVGGYAGAFSGGAACVAIGASTVGLGGVACGLVMTGLGVAVFGDELGHVGETFGEVIHEAMK</sequence>
<name>A0A1H1UKB3_9PSED</name>
<dbReference type="EMBL" id="LT629762">
    <property type="protein sequence ID" value="SDS72289.1"/>
    <property type="molecule type" value="Genomic_DNA"/>
</dbReference>
<dbReference type="AlphaFoldDB" id="A0A1H1UKB3"/>
<protein>
    <submittedName>
        <fullName evidence="1">Uncharacterized protein</fullName>
    </submittedName>
</protein>
<dbReference type="RefSeq" id="WP_092274343.1">
    <property type="nucleotide sequence ID" value="NZ_LT629762.1"/>
</dbReference>
<gene>
    <name evidence="1" type="ORF">SAMN05216222_2111</name>
</gene>
<evidence type="ECO:0000313" key="2">
    <source>
        <dbReference type="Proteomes" id="UP000198481"/>
    </source>
</evidence>
<proteinExistence type="predicted"/>
<organism evidence="1 2">
    <name type="scientific">Pseudomonas prosekii</name>
    <dbReference type="NCBI Taxonomy" id="1148509"/>
    <lineage>
        <taxon>Bacteria</taxon>
        <taxon>Pseudomonadati</taxon>
        <taxon>Pseudomonadota</taxon>
        <taxon>Gammaproteobacteria</taxon>
        <taxon>Pseudomonadales</taxon>
        <taxon>Pseudomonadaceae</taxon>
        <taxon>Pseudomonas</taxon>
    </lineage>
</organism>